<accession>A0A1V6U0Y5</accession>
<organism evidence="4 5">
    <name type="scientific">Penicillium steckii</name>
    <dbReference type="NCBI Taxonomy" id="303698"/>
    <lineage>
        <taxon>Eukaryota</taxon>
        <taxon>Fungi</taxon>
        <taxon>Dikarya</taxon>
        <taxon>Ascomycota</taxon>
        <taxon>Pezizomycotina</taxon>
        <taxon>Eurotiomycetes</taxon>
        <taxon>Eurotiomycetidae</taxon>
        <taxon>Eurotiales</taxon>
        <taxon>Aspergillaceae</taxon>
        <taxon>Penicillium</taxon>
    </lineage>
</organism>
<dbReference type="AlphaFoldDB" id="A0A1V6U0Y5"/>
<evidence type="ECO:0000313" key="4">
    <source>
        <dbReference type="EMBL" id="OQE32176.1"/>
    </source>
</evidence>
<sequence length="150" mass="17027">MGSSAHTSQVPAPDDEKLAEKEDVSLVESAGKMVDAANKFGIFLYWIAGVIAGVFFFGARKVFRKCTQRQNGRQAREAEESGIALTTLDLDGNPRTVQFCVQNWEQERRNIQRAMDDIREIRELQTEIQNALNSRMDRIEGRVLRPRGTR</sequence>
<feature type="region of interest" description="Disordered" evidence="2">
    <location>
        <begin position="1"/>
        <end position="21"/>
    </location>
</feature>
<feature type="coiled-coil region" evidence="1">
    <location>
        <begin position="101"/>
        <end position="134"/>
    </location>
</feature>
<gene>
    <name evidence="4" type="ORF">PENSTE_c001G06802</name>
</gene>
<evidence type="ECO:0000256" key="3">
    <source>
        <dbReference type="SAM" id="Phobius"/>
    </source>
</evidence>
<dbReference type="EMBL" id="MLKD01000001">
    <property type="protein sequence ID" value="OQE32176.1"/>
    <property type="molecule type" value="Genomic_DNA"/>
</dbReference>
<keyword evidence="3" id="KW-1133">Transmembrane helix</keyword>
<feature type="compositionally biased region" description="Polar residues" evidence="2">
    <location>
        <begin position="1"/>
        <end position="10"/>
    </location>
</feature>
<feature type="transmembrane region" description="Helical" evidence="3">
    <location>
        <begin position="42"/>
        <end position="63"/>
    </location>
</feature>
<keyword evidence="5" id="KW-1185">Reference proteome</keyword>
<keyword evidence="3" id="KW-0472">Membrane</keyword>
<reference evidence="5" key="1">
    <citation type="journal article" date="2017" name="Nat. Microbiol.">
        <title>Global analysis of biosynthetic gene clusters reveals vast potential of secondary metabolite production in Penicillium species.</title>
        <authorList>
            <person name="Nielsen J.C."/>
            <person name="Grijseels S."/>
            <person name="Prigent S."/>
            <person name="Ji B."/>
            <person name="Dainat J."/>
            <person name="Nielsen K.F."/>
            <person name="Frisvad J.C."/>
            <person name="Workman M."/>
            <person name="Nielsen J."/>
        </authorList>
    </citation>
    <scope>NUCLEOTIDE SEQUENCE [LARGE SCALE GENOMIC DNA]</scope>
    <source>
        <strain evidence="5">IBT 24891</strain>
    </source>
</reference>
<evidence type="ECO:0000313" key="5">
    <source>
        <dbReference type="Proteomes" id="UP000191285"/>
    </source>
</evidence>
<comment type="caution">
    <text evidence="4">The sequence shown here is derived from an EMBL/GenBank/DDBJ whole genome shotgun (WGS) entry which is preliminary data.</text>
</comment>
<proteinExistence type="predicted"/>
<dbReference type="Proteomes" id="UP000191285">
    <property type="component" value="Unassembled WGS sequence"/>
</dbReference>
<keyword evidence="3" id="KW-0812">Transmembrane</keyword>
<name>A0A1V6U0Y5_9EURO</name>
<keyword evidence="1" id="KW-0175">Coiled coil</keyword>
<evidence type="ECO:0000256" key="2">
    <source>
        <dbReference type="SAM" id="MobiDB-lite"/>
    </source>
</evidence>
<evidence type="ECO:0000256" key="1">
    <source>
        <dbReference type="SAM" id="Coils"/>
    </source>
</evidence>
<protein>
    <submittedName>
        <fullName evidence="4">Uncharacterized protein</fullName>
    </submittedName>
</protein>